<protein>
    <submittedName>
        <fullName evidence="1">Uncharacterized protein</fullName>
    </submittedName>
</protein>
<reference evidence="1 2" key="1">
    <citation type="submission" date="2018-08" db="EMBL/GenBank/DDBJ databases">
        <title>Draft genome of the lignicolous fungus Coniochaeta pulveracea.</title>
        <authorList>
            <person name="Borstlap C.J."/>
            <person name="De Witt R.N."/>
            <person name="Botha A."/>
            <person name="Volschenk H."/>
        </authorList>
    </citation>
    <scope>NUCLEOTIDE SEQUENCE [LARGE SCALE GENOMIC DNA]</scope>
    <source>
        <strain evidence="1 2">CAB683</strain>
    </source>
</reference>
<proteinExistence type="predicted"/>
<comment type="caution">
    <text evidence="1">The sequence shown here is derived from an EMBL/GenBank/DDBJ whole genome shotgun (WGS) entry which is preliminary data.</text>
</comment>
<evidence type="ECO:0000313" key="1">
    <source>
        <dbReference type="EMBL" id="RKU41545.1"/>
    </source>
</evidence>
<name>A0A420Y0U1_9PEZI</name>
<dbReference type="AlphaFoldDB" id="A0A420Y0U1"/>
<organism evidence="1 2">
    <name type="scientific">Coniochaeta pulveracea</name>
    <dbReference type="NCBI Taxonomy" id="177199"/>
    <lineage>
        <taxon>Eukaryota</taxon>
        <taxon>Fungi</taxon>
        <taxon>Dikarya</taxon>
        <taxon>Ascomycota</taxon>
        <taxon>Pezizomycotina</taxon>
        <taxon>Sordariomycetes</taxon>
        <taxon>Sordariomycetidae</taxon>
        <taxon>Coniochaetales</taxon>
        <taxon>Coniochaetaceae</taxon>
        <taxon>Coniochaeta</taxon>
    </lineage>
</organism>
<gene>
    <name evidence="1" type="ORF">DL546_001377</name>
</gene>
<dbReference type="Proteomes" id="UP000275385">
    <property type="component" value="Unassembled WGS sequence"/>
</dbReference>
<dbReference type="EMBL" id="QVQW01000072">
    <property type="protein sequence ID" value="RKU41545.1"/>
    <property type="molecule type" value="Genomic_DNA"/>
</dbReference>
<dbReference type="STRING" id="177199.A0A420Y0U1"/>
<keyword evidence="2" id="KW-1185">Reference proteome</keyword>
<dbReference type="OrthoDB" id="5343383at2759"/>
<evidence type="ECO:0000313" key="2">
    <source>
        <dbReference type="Proteomes" id="UP000275385"/>
    </source>
</evidence>
<sequence>MSIPTPDPRSLPPDPRLPSPSLYSQDVCVAALTSLYESLPHIASSDIRYPPAEGWPEITQASLQAVGLRKTDQVVELLRHLPYINGQFPWVAPDAYVVDYRKAVTERGTYPFRPLELSKALTGPPGEGNLVKPWVVEITSGFDAYGCSYLLDTMDGTVTRFVPTGCGSDEPHGLYGEDDPRNWRDSDHCDDRTRSVEEFVQMCKEKYRSLEWLGLPKQPKQPGVLFYSEDYRGEECRGLRRIYTEHGWPDEYRGEECRAEVERFLEEERRRRTAKVLAQLASQQ</sequence>
<accession>A0A420Y0U1</accession>